<feature type="region of interest" description="Disordered" evidence="6">
    <location>
        <begin position="210"/>
        <end position="242"/>
    </location>
</feature>
<evidence type="ECO:0000259" key="8">
    <source>
        <dbReference type="PROSITE" id="PS51198"/>
    </source>
</evidence>
<evidence type="ECO:0000259" key="9">
    <source>
        <dbReference type="PROSITE" id="PS51462"/>
    </source>
</evidence>
<evidence type="ECO:0000256" key="2">
    <source>
        <dbReference type="ARBA" id="ARBA00022801"/>
    </source>
</evidence>
<evidence type="ECO:0000256" key="4">
    <source>
        <dbReference type="ARBA" id="ARBA00022840"/>
    </source>
</evidence>
<dbReference type="AlphaFoldDB" id="F0Y7B7"/>
<dbReference type="PROSITE" id="PS51198">
    <property type="entry name" value="UVRD_HELICASE_ATP_BIND"/>
    <property type="match status" value="1"/>
</dbReference>
<feature type="chain" id="PRO_5003261411" description="DNA helicase" evidence="7">
    <location>
        <begin position="31"/>
        <end position="809"/>
    </location>
</feature>
<evidence type="ECO:0000313" key="10">
    <source>
        <dbReference type="EMBL" id="EGB08961.1"/>
    </source>
</evidence>
<keyword evidence="2 5" id="KW-0378">Hydrolase</keyword>
<feature type="signal peptide" evidence="7">
    <location>
        <begin position="1"/>
        <end position="30"/>
    </location>
</feature>
<evidence type="ECO:0000256" key="3">
    <source>
        <dbReference type="ARBA" id="ARBA00022806"/>
    </source>
</evidence>
<keyword evidence="1 5" id="KW-0547">Nucleotide-binding</keyword>
<dbReference type="OrthoDB" id="447842at2759"/>
<dbReference type="RefSeq" id="XP_009036093.1">
    <property type="nucleotide sequence ID" value="XM_009037845.1"/>
</dbReference>
<dbReference type="InterPro" id="IPR027417">
    <property type="entry name" value="P-loop_NTPase"/>
</dbReference>
<dbReference type="InterPro" id="IPR015797">
    <property type="entry name" value="NUDIX_hydrolase-like_dom_sf"/>
</dbReference>
<dbReference type="InterPro" id="IPR000086">
    <property type="entry name" value="NUDIX_hydrolase_dom"/>
</dbReference>
<dbReference type="GO" id="GO:0004386">
    <property type="term" value="F:helicase activity"/>
    <property type="evidence" value="ECO:0007669"/>
    <property type="project" value="UniProtKB-UniRule"/>
</dbReference>
<dbReference type="InterPro" id="IPR014016">
    <property type="entry name" value="UvrD-like_ATP-bd"/>
</dbReference>
<dbReference type="Pfam" id="PF00293">
    <property type="entry name" value="NUDIX"/>
    <property type="match status" value="1"/>
</dbReference>
<dbReference type="InterPro" id="IPR039904">
    <property type="entry name" value="TRANK1"/>
</dbReference>
<dbReference type="PANTHER" id="PTHR21529">
    <property type="entry name" value="MAMMARY TURMOR VIRUS RECEPTOR HOMOLOG 1, 2 MTVR1, 2"/>
    <property type="match status" value="1"/>
</dbReference>
<proteinExistence type="predicted"/>
<dbReference type="GO" id="GO:0016787">
    <property type="term" value="F:hydrolase activity"/>
    <property type="evidence" value="ECO:0007669"/>
    <property type="project" value="UniProtKB-UniRule"/>
</dbReference>
<dbReference type="PROSITE" id="PS00893">
    <property type="entry name" value="NUDIX_BOX"/>
    <property type="match status" value="1"/>
</dbReference>
<dbReference type="Proteomes" id="UP000002729">
    <property type="component" value="Unassembled WGS sequence"/>
</dbReference>
<feature type="domain" description="Nudix hydrolase" evidence="9">
    <location>
        <begin position="55"/>
        <end position="185"/>
    </location>
</feature>
<dbReference type="eggNOG" id="ENOG502S7PM">
    <property type="taxonomic scope" value="Eukaryota"/>
</dbReference>
<name>F0Y7B7_AURAN</name>
<accession>F0Y7B7</accession>
<dbReference type="Gene3D" id="3.90.79.10">
    <property type="entry name" value="Nucleoside Triphosphate Pyrophosphohydrolase"/>
    <property type="match status" value="1"/>
</dbReference>
<dbReference type="SUPFAM" id="SSF52540">
    <property type="entry name" value="P-loop containing nucleoside triphosphate hydrolases"/>
    <property type="match status" value="1"/>
</dbReference>
<sequence>MRRRCETREAVAWGLAAFLLLLWLRQPACPYVWHGGAPGGEPAGSCWAGPDGYAMCTPSLAIDLVIESGDDGVVLVRRGDNGKYATMGGFVDVGELPRDAVARELREETNLELVGEPELLGVFGDPRRDERRHTVSAVYVARTAGEPKVGSDARAVVVVPVGDLDGLDFAFDHRAIIGDYVQWRRRRPRAARARDDEPFKRGAPVARDTCCLAPSKDRNSPGARTNQHHADTTQASTTTSTPVSFCTADRSAWADADQADADLLAALSAVWSEPLQRLYDRSPSARQMLDAVMSKARHGGYLTGKPEARWTRKMDVAAATLRRRLRVLAAARSERRRRRLAERARARAHRDASGWSTAHEALEHLSPDRACARRLPEVLAALRDHADGGGRIGATRRRLLEAKSDRGWRVLWELRRDRVVVVWFVVPHDAISRRARQIDAAELRSARPLGDGDDEEVPLDPLGNTPLCCYAVRRDDLPRLVAGDWTPPVALTAPERAVVVADAPSATLLLGRSGTGKTICTVSRMLLDAERFPGETRVFVARSRRLVDHVGRMLKRHGDDKATLATLDDFVAGLAAPATYEPRRRVSFPRFRDDLWQRAATKGGGLGDALTAWTQIRSFLKGSAEAVVKGAALEEADFLAEAFNNRTRLRSADDRRDACRIRARYDRELAARGLWDDADRARAVAARLLADRGARAFDRVYVDEVQDSTQAELMVLALACGGDAARLWLAGDTAQAVTYGVHFRFAEVRSALYRCCEAGGAVSRPPPRVTKLTANYRAHGGVLDVAAAVLDALLGAFPEALDKRHGSLY</sequence>
<feature type="compositionally biased region" description="Low complexity" evidence="6">
    <location>
        <begin position="232"/>
        <end position="241"/>
    </location>
</feature>
<keyword evidence="11" id="KW-1185">Reference proteome</keyword>
<dbReference type="InParanoid" id="F0Y7B7"/>
<dbReference type="PROSITE" id="PS51462">
    <property type="entry name" value="NUDIX"/>
    <property type="match status" value="1"/>
</dbReference>
<dbReference type="SUPFAM" id="SSF55811">
    <property type="entry name" value="Nudix"/>
    <property type="match status" value="1"/>
</dbReference>
<protein>
    <recommendedName>
        <fullName evidence="12">DNA helicase</fullName>
    </recommendedName>
</protein>
<dbReference type="InterPro" id="IPR020084">
    <property type="entry name" value="NUDIX_hydrolase_CS"/>
</dbReference>
<dbReference type="PANTHER" id="PTHR21529:SF4">
    <property type="entry name" value="TPR AND ANKYRIN REPEAT-CONTAINING PROTEIN 1"/>
    <property type="match status" value="1"/>
</dbReference>
<feature type="binding site" evidence="5">
    <location>
        <begin position="511"/>
        <end position="518"/>
    </location>
    <ligand>
        <name>ATP</name>
        <dbReference type="ChEBI" id="CHEBI:30616"/>
    </ligand>
</feature>
<dbReference type="CDD" id="cd18873">
    <property type="entry name" value="NUDIX_NadM_like"/>
    <property type="match status" value="1"/>
</dbReference>
<keyword evidence="7" id="KW-0732">Signal</keyword>
<evidence type="ECO:0000313" key="11">
    <source>
        <dbReference type="Proteomes" id="UP000002729"/>
    </source>
</evidence>
<dbReference type="KEGG" id="aaf:AURANDRAFT_63508"/>
<keyword evidence="3 5" id="KW-0347">Helicase</keyword>
<evidence type="ECO:0000256" key="5">
    <source>
        <dbReference type="PROSITE-ProRule" id="PRU00560"/>
    </source>
</evidence>
<organism evidence="11">
    <name type="scientific">Aureococcus anophagefferens</name>
    <name type="common">Harmful bloom alga</name>
    <dbReference type="NCBI Taxonomy" id="44056"/>
    <lineage>
        <taxon>Eukaryota</taxon>
        <taxon>Sar</taxon>
        <taxon>Stramenopiles</taxon>
        <taxon>Ochrophyta</taxon>
        <taxon>Pelagophyceae</taxon>
        <taxon>Pelagomonadales</taxon>
        <taxon>Pelagomonadaceae</taxon>
        <taxon>Aureococcus</taxon>
    </lineage>
</organism>
<evidence type="ECO:0000256" key="6">
    <source>
        <dbReference type="SAM" id="MobiDB-lite"/>
    </source>
</evidence>
<keyword evidence="4 5" id="KW-0067">ATP-binding</keyword>
<evidence type="ECO:0000256" key="7">
    <source>
        <dbReference type="SAM" id="SignalP"/>
    </source>
</evidence>
<dbReference type="EMBL" id="GL833126">
    <property type="protein sequence ID" value="EGB08961.1"/>
    <property type="molecule type" value="Genomic_DNA"/>
</dbReference>
<dbReference type="GO" id="GO:0005524">
    <property type="term" value="F:ATP binding"/>
    <property type="evidence" value="ECO:0007669"/>
    <property type="project" value="UniProtKB-UniRule"/>
</dbReference>
<dbReference type="GeneID" id="20224366"/>
<reference evidence="10 11" key="1">
    <citation type="journal article" date="2011" name="Proc. Natl. Acad. Sci. U.S.A.">
        <title>Niche of harmful alga Aureococcus anophagefferens revealed through ecogenomics.</title>
        <authorList>
            <person name="Gobler C.J."/>
            <person name="Berry D.L."/>
            <person name="Dyhrman S.T."/>
            <person name="Wilhelm S.W."/>
            <person name="Salamov A."/>
            <person name="Lobanov A.V."/>
            <person name="Zhang Y."/>
            <person name="Collier J.L."/>
            <person name="Wurch L.L."/>
            <person name="Kustka A.B."/>
            <person name="Dill B.D."/>
            <person name="Shah M."/>
            <person name="VerBerkmoes N.C."/>
            <person name="Kuo A."/>
            <person name="Terry A."/>
            <person name="Pangilinan J."/>
            <person name="Lindquist E.A."/>
            <person name="Lucas S."/>
            <person name="Paulsen I.T."/>
            <person name="Hattenrath-Lehmann T.K."/>
            <person name="Talmage S.C."/>
            <person name="Walker E.A."/>
            <person name="Koch F."/>
            <person name="Burson A.M."/>
            <person name="Marcoval M.A."/>
            <person name="Tang Y.Z."/>
            <person name="Lecleir G.R."/>
            <person name="Coyne K.J."/>
            <person name="Berg G.M."/>
            <person name="Bertrand E.M."/>
            <person name="Saito M.A."/>
            <person name="Gladyshev V.N."/>
            <person name="Grigoriev I.V."/>
        </authorList>
    </citation>
    <scope>NUCLEOTIDE SEQUENCE [LARGE SCALE GENOMIC DNA]</scope>
    <source>
        <strain evidence="11">CCMP 1984</strain>
    </source>
</reference>
<feature type="domain" description="UvrD-like helicase ATP-binding" evidence="8">
    <location>
        <begin position="490"/>
        <end position="779"/>
    </location>
</feature>
<gene>
    <name evidence="10" type="ORF">AURANDRAFT_63508</name>
</gene>
<evidence type="ECO:0008006" key="12">
    <source>
        <dbReference type="Google" id="ProtNLM"/>
    </source>
</evidence>
<dbReference type="Gene3D" id="3.40.50.300">
    <property type="entry name" value="P-loop containing nucleotide triphosphate hydrolases"/>
    <property type="match status" value="1"/>
</dbReference>
<evidence type="ECO:0000256" key="1">
    <source>
        <dbReference type="ARBA" id="ARBA00022741"/>
    </source>
</evidence>